<evidence type="ECO:0000256" key="8">
    <source>
        <dbReference type="ARBA" id="ARBA00023136"/>
    </source>
</evidence>
<evidence type="ECO:0000256" key="5">
    <source>
        <dbReference type="ARBA" id="ARBA00022741"/>
    </source>
</evidence>
<dbReference type="PROSITE" id="PS00211">
    <property type="entry name" value="ABC_TRANSPORTER_1"/>
    <property type="match status" value="1"/>
</dbReference>
<dbReference type="GO" id="GO:0005524">
    <property type="term" value="F:ATP binding"/>
    <property type="evidence" value="ECO:0007669"/>
    <property type="project" value="UniProtKB-KW"/>
</dbReference>
<dbReference type="EC" id="3.6.3.-" evidence="9"/>
<evidence type="ECO:0000256" key="1">
    <source>
        <dbReference type="ARBA" id="ARBA00004651"/>
    </source>
</evidence>
<dbReference type="AlphaFoldDB" id="A0A0U1AE97"/>
<dbReference type="FunFam" id="1.20.1560.10:FF:000040">
    <property type="entry name" value="Multidrug ABC transporter ATP-binding protein"/>
    <property type="match status" value="1"/>
</dbReference>
<keyword evidence="3" id="KW-1003">Cell membrane</keyword>
<evidence type="ECO:0000313" key="9">
    <source>
        <dbReference type="EMBL" id="CPV53227.1"/>
    </source>
</evidence>
<dbReference type="InterPro" id="IPR036640">
    <property type="entry name" value="ABC1_TM_sf"/>
</dbReference>
<evidence type="ECO:0000256" key="4">
    <source>
        <dbReference type="ARBA" id="ARBA00022692"/>
    </source>
</evidence>
<dbReference type="CDD" id="cd18548">
    <property type="entry name" value="ABC_6TM_Tm287_like"/>
    <property type="match status" value="1"/>
</dbReference>
<evidence type="ECO:0000256" key="3">
    <source>
        <dbReference type="ARBA" id="ARBA00022475"/>
    </source>
</evidence>
<dbReference type="InterPro" id="IPR017871">
    <property type="entry name" value="ABC_transporter-like_CS"/>
</dbReference>
<keyword evidence="9" id="KW-0378">Hydrolase</keyword>
<dbReference type="Gene3D" id="1.20.1560.10">
    <property type="entry name" value="ABC transporter type 1, transmembrane domain"/>
    <property type="match status" value="1"/>
</dbReference>
<dbReference type="SMART" id="SM00382">
    <property type="entry name" value="AAA"/>
    <property type="match status" value="1"/>
</dbReference>
<dbReference type="PANTHER" id="PTHR43394">
    <property type="entry name" value="ATP-DEPENDENT PERMEASE MDL1, MITOCHONDRIAL"/>
    <property type="match status" value="1"/>
</dbReference>
<comment type="subcellular location">
    <subcellularLocation>
        <location evidence="1">Cell membrane</location>
        <topology evidence="1">Multi-pass membrane protein</topology>
    </subcellularLocation>
</comment>
<dbReference type="SUPFAM" id="SSF90123">
    <property type="entry name" value="ABC transporter transmembrane region"/>
    <property type="match status" value="1"/>
</dbReference>
<keyword evidence="4" id="KW-0812">Transmembrane</keyword>
<evidence type="ECO:0000313" key="10">
    <source>
        <dbReference type="Proteomes" id="UP000045782"/>
    </source>
</evidence>
<protein>
    <submittedName>
        <fullName evidence="9">Probable ABC transporter, ATP-binding protein</fullName>
        <ecNumber evidence="9">3.6.3.-</ecNumber>
    </submittedName>
</protein>
<dbReference type="Gene3D" id="3.40.50.300">
    <property type="entry name" value="P-loop containing nucleotide triphosphate hydrolases"/>
    <property type="match status" value="1"/>
</dbReference>
<keyword evidence="8" id="KW-0472">Membrane</keyword>
<dbReference type="InterPro" id="IPR011527">
    <property type="entry name" value="ABC1_TM_dom"/>
</dbReference>
<keyword evidence="2" id="KW-0813">Transport</keyword>
<dbReference type="PROSITE" id="PS50929">
    <property type="entry name" value="ABC_TM1F"/>
    <property type="match status" value="1"/>
</dbReference>
<dbReference type="Pfam" id="PF00005">
    <property type="entry name" value="ABC_tran"/>
    <property type="match status" value="1"/>
</dbReference>
<dbReference type="InterPro" id="IPR039421">
    <property type="entry name" value="Type_1_exporter"/>
</dbReference>
<dbReference type="FunFam" id="3.40.50.300:FF:000854">
    <property type="entry name" value="Multidrug ABC transporter ATP-binding protein"/>
    <property type="match status" value="1"/>
</dbReference>
<name>A0A0U1AE97_9MYCO</name>
<sequence length="578" mass="62448">MPQGQLRALLPRYVRPYRGLIAVVVTLQIISTLASLYLPTVNAAIIDDGVAHGDTRTIARLGAVMLGVTLVQITCSIGAVYFGSRTGMGFGRDIRSALFHHITGFSAEESARFGAPTLLTRTTNDVQQLQLLIQVTCTMLVTAPIMCVGGIAMAIHQNAGLSWLLVVSMPALGLANWYIVHSMLPIFRRMQRLIDGINRVMREQLSGIRVVRAFSREAVERKRFSAAVAEVSEAALAAGRWQALMLPATSLVINTSSVALIWFGGLRIDQGQMQVGSLVAFLSYFLQILMSMMMLTMLAVMVPRASACAERITEVFDTTGTITAPADPVRVADPYPTVEFAGAGFRYPGAEYAVLEEISFTAQPGTITAIVGATGCGKSTLMNLIPRLHDVTTGSVRVGGNDVRRYDPEDLWTVMGLVPQRGYLFSGTVESNLRYGKADATEDEMWAALEVAQAAGFVRQHAAGLQMPVSQGGINFSGGQRQRIAIARAVIRRPGIYLFDDAFSALDVRTDARLRAALREVAADATVIVVAQRISTVADADQIVVLEDGRVTATGTHAELTRRCGTYREICDSQAVFA</sequence>
<dbReference type="GO" id="GO:0005886">
    <property type="term" value="C:plasma membrane"/>
    <property type="evidence" value="ECO:0007669"/>
    <property type="project" value="UniProtKB-SubCell"/>
</dbReference>
<reference evidence="9 10" key="1">
    <citation type="submission" date="2015-03" db="EMBL/GenBank/DDBJ databases">
        <authorList>
            <person name="Murphy D."/>
        </authorList>
    </citation>
    <scope>NUCLEOTIDE SEQUENCE [LARGE SCALE GENOMIC DNA]</scope>
    <source>
        <strain evidence="9 10">PAP088</strain>
    </source>
</reference>
<proteinExistence type="predicted"/>
<keyword evidence="5" id="KW-0547">Nucleotide-binding</keyword>
<accession>A0A0U1AE97</accession>
<dbReference type="GO" id="GO:0016887">
    <property type="term" value="F:ATP hydrolysis activity"/>
    <property type="evidence" value="ECO:0007669"/>
    <property type="project" value="InterPro"/>
</dbReference>
<keyword evidence="6 9" id="KW-0067">ATP-binding</keyword>
<dbReference type="PANTHER" id="PTHR43394:SF1">
    <property type="entry name" value="ATP-BINDING CASSETTE SUB-FAMILY B MEMBER 10, MITOCHONDRIAL"/>
    <property type="match status" value="1"/>
</dbReference>
<dbReference type="SUPFAM" id="SSF52540">
    <property type="entry name" value="P-loop containing nucleoside triphosphate hydrolases"/>
    <property type="match status" value="1"/>
</dbReference>
<dbReference type="InterPro" id="IPR003593">
    <property type="entry name" value="AAA+_ATPase"/>
</dbReference>
<dbReference type="PROSITE" id="PS50893">
    <property type="entry name" value="ABC_TRANSPORTER_2"/>
    <property type="match status" value="1"/>
</dbReference>
<dbReference type="GO" id="GO:0015421">
    <property type="term" value="F:ABC-type oligopeptide transporter activity"/>
    <property type="evidence" value="ECO:0007669"/>
    <property type="project" value="TreeGrafter"/>
</dbReference>
<evidence type="ECO:0000256" key="6">
    <source>
        <dbReference type="ARBA" id="ARBA00022840"/>
    </source>
</evidence>
<gene>
    <name evidence="9" type="primary">bmrA</name>
    <name evidence="9" type="ORF">ERS075579_02479</name>
</gene>
<evidence type="ECO:0000256" key="7">
    <source>
        <dbReference type="ARBA" id="ARBA00022989"/>
    </source>
</evidence>
<dbReference type="InterPro" id="IPR003439">
    <property type="entry name" value="ABC_transporter-like_ATP-bd"/>
</dbReference>
<dbReference type="Proteomes" id="UP000045782">
    <property type="component" value="Unassembled WGS sequence"/>
</dbReference>
<organism evidence="9 10">
    <name type="scientific">Mycobacteroides abscessus</name>
    <dbReference type="NCBI Taxonomy" id="36809"/>
    <lineage>
        <taxon>Bacteria</taxon>
        <taxon>Bacillati</taxon>
        <taxon>Actinomycetota</taxon>
        <taxon>Actinomycetes</taxon>
        <taxon>Mycobacteriales</taxon>
        <taxon>Mycobacteriaceae</taxon>
        <taxon>Mycobacteroides</taxon>
    </lineage>
</organism>
<dbReference type="InterPro" id="IPR027417">
    <property type="entry name" value="P-loop_NTPase"/>
</dbReference>
<dbReference type="Pfam" id="PF00664">
    <property type="entry name" value="ABC_membrane"/>
    <property type="match status" value="1"/>
</dbReference>
<evidence type="ECO:0000256" key="2">
    <source>
        <dbReference type="ARBA" id="ARBA00022448"/>
    </source>
</evidence>
<dbReference type="EMBL" id="CSWP01000004">
    <property type="protein sequence ID" value="CPV53227.1"/>
    <property type="molecule type" value="Genomic_DNA"/>
</dbReference>
<keyword evidence="7" id="KW-1133">Transmembrane helix</keyword>